<organism evidence="2 3">
    <name type="scientific">Nocardia alba</name>
    <dbReference type="NCBI Taxonomy" id="225051"/>
    <lineage>
        <taxon>Bacteria</taxon>
        <taxon>Bacillati</taxon>
        <taxon>Actinomycetota</taxon>
        <taxon>Actinomycetes</taxon>
        <taxon>Mycobacteriales</taxon>
        <taxon>Nocardiaceae</taxon>
        <taxon>Nocardia</taxon>
    </lineage>
</organism>
<reference evidence="2 3" key="1">
    <citation type="submission" date="2019-03" db="EMBL/GenBank/DDBJ databases">
        <title>Genomic Encyclopedia of Type Strains, Phase IV (KMG-IV): sequencing the most valuable type-strain genomes for metagenomic binning, comparative biology and taxonomic classification.</title>
        <authorList>
            <person name="Goeker M."/>
        </authorList>
    </citation>
    <scope>NUCLEOTIDE SEQUENCE [LARGE SCALE GENOMIC DNA]</scope>
    <source>
        <strain evidence="2 3">DSM 44684</strain>
    </source>
</reference>
<name>A0A4R1FEI7_9NOCA</name>
<dbReference type="Pfam" id="PF12146">
    <property type="entry name" value="Hydrolase_4"/>
    <property type="match status" value="1"/>
</dbReference>
<dbReference type="Gene3D" id="3.40.50.1820">
    <property type="entry name" value="alpha/beta hydrolase"/>
    <property type="match status" value="1"/>
</dbReference>
<dbReference type="PANTHER" id="PTHR12277:SF81">
    <property type="entry name" value="PROTEIN ABHD13"/>
    <property type="match status" value="1"/>
</dbReference>
<gene>
    <name evidence="2" type="ORF">DFR71_5817</name>
</gene>
<protein>
    <recommendedName>
        <fullName evidence="1">Serine aminopeptidase S33 domain-containing protein</fullName>
    </recommendedName>
</protein>
<proteinExistence type="predicted"/>
<dbReference type="STRING" id="1210063.GCA_001612665_05502"/>
<accession>A0A4R1FEI7</accession>
<comment type="caution">
    <text evidence="2">The sequence shown here is derived from an EMBL/GenBank/DDBJ whole genome shotgun (WGS) entry which is preliminary data.</text>
</comment>
<evidence type="ECO:0000313" key="3">
    <source>
        <dbReference type="Proteomes" id="UP000294856"/>
    </source>
</evidence>
<dbReference type="InterPro" id="IPR029058">
    <property type="entry name" value="AB_hydrolase_fold"/>
</dbReference>
<evidence type="ECO:0000313" key="2">
    <source>
        <dbReference type="EMBL" id="TCJ93176.1"/>
    </source>
</evidence>
<dbReference type="PANTHER" id="PTHR12277">
    <property type="entry name" value="ALPHA/BETA HYDROLASE DOMAIN-CONTAINING PROTEIN"/>
    <property type="match status" value="1"/>
</dbReference>
<feature type="domain" description="Serine aminopeptidase S33" evidence="1">
    <location>
        <begin position="54"/>
        <end position="168"/>
    </location>
</feature>
<dbReference type="EMBL" id="SMFR01000006">
    <property type="protein sequence ID" value="TCJ93176.1"/>
    <property type="molecule type" value="Genomic_DNA"/>
</dbReference>
<dbReference type="InterPro" id="IPR022742">
    <property type="entry name" value="Hydrolase_4"/>
</dbReference>
<dbReference type="RefSeq" id="WP_243655115.1">
    <property type="nucleotide sequence ID" value="NZ_SMFR01000006.1"/>
</dbReference>
<dbReference type="Proteomes" id="UP000294856">
    <property type="component" value="Unassembled WGS sequence"/>
</dbReference>
<dbReference type="SUPFAM" id="SSF53474">
    <property type="entry name" value="alpha/beta-Hydrolases"/>
    <property type="match status" value="1"/>
</dbReference>
<evidence type="ECO:0000259" key="1">
    <source>
        <dbReference type="Pfam" id="PF12146"/>
    </source>
</evidence>
<keyword evidence="3" id="KW-1185">Reference proteome</keyword>
<sequence>MIRHPATRVLNALVYHPDKHLAQTPAALGLDYRELTMRTADGLDVHGWFVPAESSRGHILYAHGNAGTIGDRVSIIALLVEAGFDVLAFDYRGFGHSAGTPSEQGTYLDARAARQALLEQPEVDPDRIYYLGKSLGGGVLLELAGEYPPAGMILMSTFATMRAAARSVYPFLPPPLIPNAYPSLRHIANLRVPVLMMHGDRDELLPLRHAERLYAAAREPKQLIVIPGAGHNDVIDTLGARWPKIIAEWAAPITPPIGPHR</sequence>
<dbReference type="AlphaFoldDB" id="A0A4R1FEI7"/>